<dbReference type="InParanoid" id="A0A194R1R2"/>
<keyword evidence="2" id="KW-1185">Reference proteome</keyword>
<evidence type="ECO:0000313" key="2">
    <source>
        <dbReference type="Proteomes" id="UP000053240"/>
    </source>
</evidence>
<dbReference type="EMBL" id="KQ461073">
    <property type="protein sequence ID" value="KPJ09791.1"/>
    <property type="molecule type" value="Genomic_DNA"/>
</dbReference>
<organism evidence="1 2">
    <name type="scientific">Papilio machaon</name>
    <name type="common">Old World swallowtail butterfly</name>
    <dbReference type="NCBI Taxonomy" id="76193"/>
    <lineage>
        <taxon>Eukaryota</taxon>
        <taxon>Metazoa</taxon>
        <taxon>Ecdysozoa</taxon>
        <taxon>Arthropoda</taxon>
        <taxon>Hexapoda</taxon>
        <taxon>Insecta</taxon>
        <taxon>Pterygota</taxon>
        <taxon>Neoptera</taxon>
        <taxon>Endopterygota</taxon>
        <taxon>Lepidoptera</taxon>
        <taxon>Glossata</taxon>
        <taxon>Ditrysia</taxon>
        <taxon>Papilionoidea</taxon>
        <taxon>Papilionidae</taxon>
        <taxon>Papilioninae</taxon>
        <taxon>Papilio</taxon>
    </lineage>
</organism>
<protein>
    <submittedName>
        <fullName evidence="1">Uncharacterized protein</fullName>
    </submittedName>
</protein>
<reference evidence="1 2" key="1">
    <citation type="journal article" date="2015" name="Nat. Commun.">
        <title>Outbred genome sequencing and CRISPR/Cas9 gene editing in butterflies.</title>
        <authorList>
            <person name="Li X."/>
            <person name="Fan D."/>
            <person name="Zhang W."/>
            <person name="Liu G."/>
            <person name="Zhang L."/>
            <person name="Zhao L."/>
            <person name="Fang X."/>
            <person name="Chen L."/>
            <person name="Dong Y."/>
            <person name="Chen Y."/>
            <person name="Ding Y."/>
            <person name="Zhao R."/>
            <person name="Feng M."/>
            <person name="Zhu Y."/>
            <person name="Feng Y."/>
            <person name="Jiang X."/>
            <person name="Zhu D."/>
            <person name="Xiang H."/>
            <person name="Feng X."/>
            <person name="Li S."/>
            <person name="Wang J."/>
            <person name="Zhang G."/>
            <person name="Kronforst M.R."/>
            <person name="Wang W."/>
        </authorList>
    </citation>
    <scope>NUCLEOTIDE SEQUENCE [LARGE SCALE GENOMIC DNA]</scope>
    <source>
        <strain evidence="1">Ya'a_city_454_Pm</strain>
        <tissue evidence="1">Whole body</tissue>
    </source>
</reference>
<name>A0A194R1R2_PAPMA</name>
<proteinExistence type="predicted"/>
<evidence type="ECO:0000313" key="1">
    <source>
        <dbReference type="EMBL" id="KPJ09791.1"/>
    </source>
</evidence>
<accession>A0A194R1R2</accession>
<dbReference type="Proteomes" id="UP000053240">
    <property type="component" value="Unassembled WGS sequence"/>
</dbReference>
<dbReference type="AlphaFoldDB" id="A0A194R1R2"/>
<sequence length="68" mass="7380">MSVEHFRAITASGATVGTLRSAYWMAARLAMSQGHRRTYAAFSKQHFPKVSPLHPATLPLIGRGLPSS</sequence>
<gene>
    <name evidence="1" type="ORF">RR48_13425</name>
</gene>